<comment type="caution">
    <text evidence="6">The sequence shown here is derived from an EMBL/GenBank/DDBJ whole genome shotgun (WGS) entry which is preliminary data.</text>
</comment>
<dbReference type="RefSeq" id="WP_317773574.1">
    <property type="nucleotide sequence ID" value="NZ_JAWMAJ010000104.1"/>
</dbReference>
<feature type="domain" description="Glycoside hydrolase family 31 N-terminal" evidence="4">
    <location>
        <begin position="102"/>
        <end position="207"/>
    </location>
</feature>
<dbReference type="InterPro" id="IPR000322">
    <property type="entry name" value="Glyco_hydro_31_TIM"/>
</dbReference>
<dbReference type="Pfam" id="PF13802">
    <property type="entry name" value="Gal_mutarotas_2"/>
    <property type="match status" value="1"/>
</dbReference>
<evidence type="ECO:0000259" key="3">
    <source>
        <dbReference type="Pfam" id="PF01055"/>
    </source>
</evidence>
<dbReference type="Gene3D" id="2.60.40.1180">
    <property type="entry name" value="Golgi alpha-mannosidase II"/>
    <property type="match status" value="1"/>
</dbReference>
<dbReference type="SUPFAM" id="SSF74650">
    <property type="entry name" value="Galactose mutarotase-like"/>
    <property type="match status" value="1"/>
</dbReference>
<dbReference type="PANTHER" id="PTHR43863:SF2">
    <property type="entry name" value="MALTASE-GLUCOAMYLASE"/>
    <property type="match status" value="1"/>
</dbReference>
<dbReference type="SUPFAM" id="SSF51445">
    <property type="entry name" value="(Trans)glycosidases"/>
    <property type="match status" value="1"/>
</dbReference>
<organism evidence="6 7">
    <name type="scientific">Streptomyces prunicolor</name>
    <dbReference type="NCBI Taxonomy" id="67348"/>
    <lineage>
        <taxon>Bacteria</taxon>
        <taxon>Bacillati</taxon>
        <taxon>Actinomycetota</taxon>
        <taxon>Actinomycetes</taxon>
        <taxon>Kitasatosporales</taxon>
        <taxon>Streptomycetaceae</taxon>
        <taxon>Streptomyces</taxon>
    </lineage>
</organism>
<feature type="domain" description="Glycoside hydrolase family 31 TIM barrel" evidence="3">
    <location>
        <begin position="250"/>
        <end position="590"/>
    </location>
</feature>
<dbReference type="InterPro" id="IPR051816">
    <property type="entry name" value="Glycosyl_Hydrolase_31"/>
</dbReference>
<dbReference type="InterPro" id="IPR011013">
    <property type="entry name" value="Gal_mutarotase_sf_dom"/>
</dbReference>
<comment type="similarity">
    <text evidence="1 2">Belongs to the glycosyl hydrolase 31 family.</text>
</comment>
<dbReference type="Proteomes" id="UP001187346">
    <property type="component" value="Unassembled WGS sequence"/>
</dbReference>
<name>A0ABU4FIF1_9ACTN</name>
<protein>
    <submittedName>
        <fullName evidence="6">Glycoside hydrolase family 31 protein</fullName>
    </submittedName>
</protein>
<dbReference type="InterPro" id="IPR017853">
    <property type="entry name" value="GH"/>
</dbReference>
<evidence type="ECO:0000256" key="1">
    <source>
        <dbReference type="ARBA" id="ARBA00007806"/>
    </source>
</evidence>
<sequence>MTVFTAQDGALERRAPHEILVVEPWGPHAVRVRARALRNLDDTIAGRSLDGSSVTHADEVGAVAGIDATLPGALDIPPPDSTATATAHADGTARLVNGRITVEADQDGKLRFLHTATGRELLADKRPYTWYPEPRTFAPLGDGAYRIEQSFEAYDGERIHGLGQHLHGRLDQKGLVIDLVQGNTLVSIPFLHSSRGYGLLWNNPAMGRVELGGDTTRWVADEARQLDYWITAGDTPAEIMRAYADVTGHPPLVPEWATGFWQSKLRYRTQDELLAVAREYKQRGLPLATIICDFFHWTHMGDWDFDRTDWPDPEGMVKELEALGVKLAVSVWPTVEPGSVNYTALRDAGLLVGDRHGGLLTFPWPSRGHGADHQPMAYLDSTEPGARRYLWQQLREHYRELGVAAFWLDACEPDLTPELAARAEYAVGPGVQVGNLYGLAQARAVAEGLQQDGDDRPFSLVRSAWAGSQRYGAALWSGDIRPTFESLAQQVRAGLNVAMSGIPWWNTDIGGFGGGDPTDPAYQEVMVRWFQYGTFSPVMRLHGDRQPNWPTFSADMTGGPNEVWSYGQEAYPILSAHLHLRERLRPYLLELAEATHRTGAPVMRPLFFDFPDDEHAWSVDDQFLLGPDVLVAPVTEAGARVRAVYLPAGARWTDTVNGELHEGGTTLEVPAPLERIPVFVREGAAVATAFTGSAG</sequence>
<dbReference type="InterPro" id="IPR013780">
    <property type="entry name" value="Glyco_hydro_b"/>
</dbReference>
<dbReference type="CDD" id="cd14752">
    <property type="entry name" value="GH31_N"/>
    <property type="match status" value="1"/>
</dbReference>
<dbReference type="Gene3D" id="2.60.40.1760">
    <property type="entry name" value="glycosyl hydrolase (family 31)"/>
    <property type="match status" value="1"/>
</dbReference>
<evidence type="ECO:0000259" key="4">
    <source>
        <dbReference type="Pfam" id="PF13802"/>
    </source>
</evidence>
<dbReference type="Pfam" id="PF01055">
    <property type="entry name" value="Glyco_hydro_31_2nd"/>
    <property type="match status" value="1"/>
</dbReference>
<dbReference type="PANTHER" id="PTHR43863">
    <property type="entry name" value="HYDROLASE, PUTATIVE (AFU_ORTHOLOGUE AFUA_1G03140)-RELATED"/>
    <property type="match status" value="1"/>
</dbReference>
<dbReference type="Pfam" id="PF21365">
    <property type="entry name" value="Glyco_hydro_31_3rd"/>
    <property type="match status" value="1"/>
</dbReference>
<gene>
    <name evidence="6" type="ORF">R5A26_27825</name>
</gene>
<keyword evidence="7" id="KW-1185">Reference proteome</keyword>
<dbReference type="GO" id="GO:0016787">
    <property type="term" value="F:hydrolase activity"/>
    <property type="evidence" value="ECO:0007669"/>
    <property type="project" value="UniProtKB-KW"/>
</dbReference>
<evidence type="ECO:0000313" key="7">
    <source>
        <dbReference type="Proteomes" id="UP001187346"/>
    </source>
</evidence>
<dbReference type="SUPFAM" id="SSF51011">
    <property type="entry name" value="Glycosyl hydrolase domain"/>
    <property type="match status" value="1"/>
</dbReference>
<evidence type="ECO:0000256" key="2">
    <source>
        <dbReference type="RuleBase" id="RU361185"/>
    </source>
</evidence>
<dbReference type="EMBL" id="JAWMAJ010000104">
    <property type="protein sequence ID" value="MDV7219756.1"/>
    <property type="molecule type" value="Genomic_DNA"/>
</dbReference>
<dbReference type="InterPro" id="IPR025887">
    <property type="entry name" value="Glyco_hydro_31_N_dom"/>
</dbReference>
<keyword evidence="2 6" id="KW-0378">Hydrolase</keyword>
<dbReference type="CDD" id="cd06591">
    <property type="entry name" value="GH31_xylosidase_XylS"/>
    <property type="match status" value="1"/>
</dbReference>
<accession>A0ABU4FIF1</accession>
<keyword evidence="2" id="KW-0326">Glycosidase</keyword>
<dbReference type="Gene3D" id="3.20.20.80">
    <property type="entry name" value="Glycosidases"/>
    <property type="match status" value="1"/>
</dbReference>
<dbReference type="InterPro" id="IPR048395">
    <property type="entry name" value="Glyco_hydro_31_C"/>
</dbReference>
<evidence type="ECO:0000259" key="5">
    <source>
        <dbReference type="Pfam" id="PF21365"/>
    </source>
</evidence>
<evidence type="ECO:0000313" key="6">
    <source>
        <dbReference type="EMBL" id="MDV7219756.1"/>
    </source>
</evidence>
<proteinExistence type="inferred from homology"/>
<feature type="domain" description="Glycosyl hydrolase family 31 C-terminal" evidence="5">
    <location>
        <begin position="599"/>
        <end position="685"/>
    </location>
</feature>
<reference evidence="6 7" key="1">
    <citation type="submission" date="2023-10" db="EMBL/GenBank/DDBJ databases">
        <title>Characterization of rhizosphere-enriched actinobacteria from wheat plants lab-grown on chernevaya soil.</title>
        <authorList>
            <person name="Tikhonova E.N."/>
            <person name="Konopkin A."/>
            <person name="Kravchenko I.K."/>
        </authorList>
    </citation>
    <scope>NUCLEOTIDE SEQUENCE [LARGE SCALE GENOMIC DNA]</scope>
    <source>
        <strain evidence="6 7">RR29</strain>
    </source>
</reference>